<dbReference type="Pfam" id="PF13879">
    <property type="entry name" value="Hmw_CFAP97"/>
    <property type="match status" value="1"/>
</dbReference>
<comment type="similarity">
    <text evidence="1">Belongs to the CFAP97 family.</text>
</comment>
<evidence type="ECO:0000313" key="3">
    <source>
        <dbReference type="EMBL" id="KFG38618.1"/>
    </source>
</evidence>
<dbReference type="AlphaFoldDB" id="A0A086K2K0"/>
<dbReference type="EMBL" id="AEYI02001337">
    <property type="protein sequence ID" value="KFG38618.1"/>
    <property type="molecule type" value="Genomic_DNA"/>
</dbReference>
<protein>
    <submittedName>
        <fullName evidence="3">Uncharacterized protein</fullName>
    </submittedName>
</protein>
<evidence type="ECO:0000256" key="2">
    <source>
        <dbReference type="SAM" id="MobiDB-lite"/>
    </source>
</evidence>
<evidence type="ECO:0000313" key="4">
    <source>
        <dbReference type="Proteomes" id="UP000028828"/>
    </source>
</evidence>
<comment type="caution">
    <text evidence="3">The sequence shown here is derived from an EMBL/GenBank/DDBJ whole genome shotgun (WGS) entry which is preliminary data.</text>
</comment>
<proteinExistence type="inferred from homology"/>
<reference evidence="3 4" key="1">
    <citation type="submission" date="2014-03" db="EMBL/GenBank/DDBJ databases">
        <authorList>
            <person name="Sibley D."/>
            <person name="Venepally P."/>
            <person name="Karamycheva S."/>
            <person name="Hadjithomas M."/>
            <person name="Khan A."/>
            <person name="Brunk B."/>
            <person name="Roos D."/>
            <person name="Caler E."/>
            <person name="Lorenzi H."/>
        </authorList>
    </citation>
    <scope>NUCLEOTIDE SEQUENCE [LARGE SCALE GENOMIC DNA]</scope>
    <source>
        <strain evidence="4">p89</strain>
    </source>
</reference>
<evidence type="ECO:0000256" key="1">
    <source>
        <dbReference type="ARBA" id="ARBA00008315"/>
    </source>
</evidence>
<organism evidence="3 4">
    <name type="scientific">Toxoplasma gondii p89</name>
    <dbReference type="NCBI Taxonomy" id="943119"/>
    <lineage>
        <taxon>Eukaryota</taxon>
        <taxon>Sar</taxon>
        <taxon>Alveolata</taxon>
        <taxon>Apicomplexa</taxon>
        <taxon>Conoidasida</taxon>
        <taxon>Coccidia</taxon>
        <taxon>Eucoccidiorida</taxon>
        <taxon>Eimeriorina</taxon>
        <taxon>Sarcocystidae</taxon>
        <taxon>Toxoplasma</taxon>
    </lineage>
</organism>
<dbReference type="InterPro" id="IPR038791">
    <property type="entry name" value="Cfap97/Hemingway"/>
</dbReference>
<dbReference type="InterPro" id="IPR029488">
    <property type="entry name" value="Hmw/CFAP97"/>
</dbReference>
<feature type="compositionally biased region" description="Polar residues" evidence="2">
    <location>
        <begin position="163"/>
        <end position="182"/>
    </location>
</feature>
<dbReference type="Proteomes" id="UP000028828">
    <property type="component" value="Unassembled WGS sequence"/>
</dbReference>
<gene>
    <name evidence="3" type="ORF">TGP89_241165</name>
</gene>
<name>A0A086K2K0_TOXGO</name>
<feature type="region of interest" description="Disordered" evidence="2">
    <location>
        <begin position="155"/>
        <end position="188"/>
    </location>
</feature>
<accession>A0A086K2K0</accession>
<dbReference type="PANTHER" id="PTHR23035">
    <property type="entry name" value="CILIA- AND FLAGELLA-ASSOCIATED PROTEIN 97-RELATED"/>
    <property type="match status" value="1"/>
</dbReference>
<dbReference type="PANTHER" id="PTHR23035:SF2">
    <property type="entry name" value="KIAA1430 HOMOLOGUE"/>
    <property type="match status" value="1"/>
</dbReference>
<dbReference type="OrthoDB" id="2163395at2759"/>
<sequence>MAFNRRTDCTHGNPVIGQRAWKHELEMHQQRLRNMKPQVDTRAPASDAFHRAVRKDFYTEQRKKTNDAFENLKMLRAIATTMNRSSELSRPQEATKHSLNEAARRRELLRIYEQNQLLLHRLEATKPVYVMNRTEREFLEQERWVSLCSYSTRRLRQRAGRKSPTSPARPCTSSQPRTVQLKSDNHARTRSPLACPAMLKPTYQTATAAPKREDGHRLLTGSKSAPNLRSCNRTEKENDVDGICDDTRHEFRWKDYTVYPTSTAMGVKPHRFKESDLTAHRQPFKKKK</sequence>
<dbReference type="VEuPathDB" id="ToxoDB:TGP89_241165"/>